<dbReference type="Proteomes" id="UP000248749">
    <property type="component" value="Unassembled WGS sequence"/>
</dbReference>
<gene>
    <name evidence="2" type="ORF">C1I99_06705</name>
</gene>
<keyword evidence="3" id="KW-1185">Reference proteome</keyword>
<dbReference type="OrthoDB" id="3690795at2"/>
<dbReference type="AlphaFoldDB" id="A0A2W2DC24"/>
<comment type="caution">
    <text evidence="2">The sequence shown here is derived from an EMBL/GenBank/DDBJ whole genome shotgun (WGS) entry which is preliminary data.</text>
</comment>
<evidence type="ECO:0000313" key="2">
    <source>
        <dbReference type="EMBL" id="PZG01499.1"/>
    </source>
</evidence>
<evidence type="ECO:0000256" key="1">
    <source>
        <dbReference type="SAM" id="MobiDB-lite"/>
    </source>
</evidence>
<sequence length="224" mass="23342">MTRRTGRPSYLLPRPDTRRPHTSRFAAVVVAVGLAVAVLAGATGYATGRPDDTTSAIAEMRAVEARRDTQQISDLTTTARRLREELSPILSAFTAPAGAPQPEAGQLRQWQQAIQHATQAFADPPSGTTATNVARGGLRAAVDQAALAVDTYLLALTAPPAQRAALTDLATRQATQAAATWSVAAAQLDQINIDAGHGHQHVYLDTSPGSGAFTPDGAQEGTGS</sequence>
<dbReference type="EMBL" id="POUB01000027">
    <property type="protein sequence ID" value="PZG01499.1"/>
    <property type="molecule type" value="Genomic_DNA"/>
</dbReference>
<protein>
    <submittedName>
        <fullName evidence="2">Uncharacterized protein</fullName>
    </submittedName>
</protein>
<proteinExistence type="predicted"/>
<dbReference type="RefSeq" id="WP_111133336.1">
    <property type="nucleotide sequence ID" value="NZ_POUB01000027.1"/>
</dbReference>
<organism evidence="2 3">
    <name type="scientific">Micromonospora deserti</name>
    <dbReference type="NCBI Taxonomy" id="2070366"/>
    <lineage>
        <taxon>Bacteria</taxon>
        <taxon>Bacillati</taxon>
        <taxon>Actinomycetota</taxon>
        <taxon>Actinomycetes</taxon>
        <taxon>Micromonosporales</taxon>
        <taxon>Micromonosporaceae</taxon>
        <taxon>Micromonospora</taxon>
    </lineage>
</organism>
<evidence type="ECO:0000313" key="3">
    <source>
        <dbReference type="Proteomes" id="UP000248749"/>
    </source>
</evidence>
<feature type="region of interest" description="Disordered" evidence="1">
    <location>
        <begin position="202"/>
        <end position="224"/>
    </location>
</feature>
<accession>A0A2W2DC24</accession>
<name>A0A2W2DC24_9ACTN</name>
<reference evidence="2 3" key="1">
    <citation type="submission" date="2018-01" db="EMBL/GenBank/DDBJ databases">
        <title>Draft genome sequence of Salinispora sp. 13K206.</title>
        <authorList>
            <person name="Sahin N."/>
            <person name="Saygin H."/>
            <person name="Ay H."/>
        </authorList>
    </citation>
    <scope>NUCLEOTIDE SEQUENCE [LARGE SCALE GENOMIC DNA]</scope>
    <source>
        <strain evidence="2 3">13K206</strain>
    </source>
</reference>